<dbReference type="OrthoDB" id="489677at2"/>
<accession>Q7NE20</accession>
<dbReference type="AlphaFoldDB" id="Q7NE20"/>
<dbReference type="InParanoid" id="Q7NE20"/>
<reference evidence="1 2" key="1">
    <citation type="journal article" date="2003" name="DNA Res.">
        <title>Complete genome structure of Gloeobacter violaceus PCC 7421, a cyanobacterium that lacks thylakoids.</title>
        <authorList>
            <person name="Nakamura Y."/>
            <person name="Kaneko T."/>
            <person name="Sato S."/>
            <person name="Mimuro M."/>
            <person name="Miyashita H."/>
            <person name="Tsuchiya T."/>
            <person name="Sasamoto S."/>
            <person name="Watanabe A."/>
            <person name="Kawashima K."/>
            <person name="Kishida Y."/>
            <person name="Kiyokawa C."/>
            <person name="Kohara M."/>
            <person name="Matsumoto M."/>
            <person name="Matsuno A."/>
            <person name="Nakazaki N."/>
            <person name="Shimpo S."/>
            <person name="Takeuchi C."/>
            <person name="Yamada M."/>
            <person name="Tabata S."/>
        </authorList>
    </citation>
    <scope>NUCLEOTIDE SEQUENCE [LARGE SCALE GENOMIC DNA]</scope>
    <source>
        <strain evidence="2">ATCC 29082 / PCC 7421</strain>
    </source>
</reference>
<name>Q7NE20_GLOVI</name>
<evidence type="ECO:0000313" key="2">
    <source>
        <dbReference type="Proteomes" id="UP000000557"/>
    </source>
</evidence>
<dbReference type="STRING" id="251221.gene:10761578"/>
<proteinExistence type="predicted"/>
<organism evidence="1 2">
    <name type="scientific">Gloeobacter violaceus (strain ATCC 29082 / PCC 7421)</name>
    <dbReference type="NCBI Taxonomy" id="251221"/>
    <lineage>
        <taxon>Bacteria</taxon>
        <taxon>Bacillati</taxon>
        <taxon>Cyanobacteriota</taxon>
        <taxon>Cyanophyceae</taxon>
        <taxon>Gloeobacterales</taxon>
        <taxon>Gloeobacteraceae</taxon>
        <taxon>Gloeobacter</taxon>
    </lineage>
</organism>
<dbReference type="PANTHER" id="PTHR36776:SF1">
    <property type="entry name" value="EXPRESSED PROTEIN"/>
    <property type="match status" value="1"/>
</dbReference>
<dbReference type="Proteomes" id="UP000000557">
    <property type="component" value="Chromosome"/>
</dbReference>
<dbReference type="EnsemblBacteria" id="BAC92001">
    <property type="protein sequence ID" value="BAC92001"/>
    <property type="gene ID" value="BAC92001"/>
</dbReference>
<protein>
    <submittedName>
        <fullName evidence="1">Gll4060 protein</fullName>
    </submittedName>
</protein>
<dbReference type="PANTHER" id="PTHR36776">
    <property type="entry name" value="EXPRESSED PROTEIN"/>
    <property type="match status" value="1"/>
</dbReference>
<dbReference type="eggNOG" id="ENOG5031BJF">
    <property type="taxonomic scope" value="Bacteria"/>
</dbReference>
<reference evidence="1 2" key="2">
    <citation type="journal article" date="2003" name="DNA Res.">
        <title>Complete genome structure of Gloeobacter violaceus PCC 7421, a cyanobacterium that lacks thylakoids (supplement).</title>
        <authorList>
            <person name="Nakamura Y."/>
            <person name="Kaneko T."/>
            <person name="Sato S."/>
            <person name="Mimuro M."/>
            <person name="Miyashita H."/>
            <person name="Tsuchiya T."/>
            <person name="Sasamoto S."/>
            <person name="Watanabe A."/>
            <person name="Kawashima K."/>
            <person name="Kishida Y."/>
            <person name="Kiyokawa C."/>
            <person name="Kohara M."/>
            <person name="Matsumoto M."/>
            <person name="Matsuno A."/>
            <person name="Nakazaki N."/>
            <person name="Shimpo S."/>
            <person name="Takeuchi C."/>
            <person name="Yamada M."/>
            <person name="Tabata S."/>
        </authorList>
    </citation>
    <scope>NUCLEOTIDE SEQUENCE [LARGE SCALE GENOMIC DNA]</scope>
    <source>
        <strain evidence="2">ATCC 29082 / PCC 7421</strain>
    </source>
</reference>
<sequence length="102" mass="11453">MVEDIWLPPATDVESERRWLAGALLAWLDREFLAEAIHPHIAERAASIYARQRLEGEDLLASIHIVLLAEMRHDDYAMTACSEFVVANAVAELLIARLEGKS</sequence>
<evidence type="ECO:0000313" key="1">
    <source>
        <dbReference type="EMBL" id="BAC92001.1"/>
    </source>
</evidence>
<dbReference type="KEGG" id="gvi:gll4060"/>
<gene>
    <name evidence="1" type="ordered locus">gll4060</name>
</gene>
<dbReference type="EMBL" id="BA000045">
    <property type="protein sequence ID" value="BAC92001.1"/>
    <property type="molecule type" value="Genomic_DNA"/>
</dbReference>
<dbReference type="HOGENOM" id="CLU_173842_0_0_3"/>
<keyword evidence="2" id="KW-1185">Reference proteome</keyword>
<dbReference type="PhylomeDB" id="Q7NE20"/>
<dbReference type="RefSeq" id="WP_011144048.1">
    <property type="nucleotide sequence ID" value="NC_005125.1"/>
</dbReference>